<evidence type="ECO:0000256" key="1">
    <source>
        <dbReference type="ARBA" id="ARBA00007689"/>
    </source>
</evidence>
<reference evidence="3" key="1">
    <citation type="submission" date="2015-02" db="EMBL/GenBank/DDBJ databases">
        <title>Genome Assembly of Bacillaceae bacterium MTCC 8252.</title>
        <authorList>
            <person name="Verma A."/>
            <person name="Khatri I."/>
            <person name="Mual P."/>
            <person name="Subramanian S."/>
            <person name="Krishnamurthi S."/>
        </authorList>
    </citation>
    <scope>NUCLEOTIDE SEQUENCE [LARGE SCALE GENOMIC DNA]</scope>
    <source>
        <strain evidence="3">MTCC 8252</strain>
    </source>
</reference>
<dbReference type="InterPro" id="IPR005545">
    <property type="entry name" value="YCII"/>
</dbReference>
<dbReference type="Pfam" id="PF03795">
    <property type="entry name" value="YCII"/>
    <property type="match status" value="1"/>
</dbReference>
<protein>
    <recommendedName>
        <fullName evidence="2">YCII-related domain-containing protein</fullName>
    </recommendedName>
</protein>
<dbReference type="EMBL" id="JWIR02000071">
    <property type="protein sequence ID" value="KKB35535.1"/>
    <property type="molecule type" value="Genomic_DNA"/>
</dbReference>
<sequence>MKQFLVFITRTPDFTGESIPAHRQYLQELRDSQLLTLAGGFPDQTGGAYILQCQSAEKAQSLIAKDPMNQPKEAIYQLKEWNAN</sequence>
<comment type="caution">
    <text evidence="3">The sequence shown here is derived from an EMBL/GenBank/DDBJ whole genome shotgun (WGS) entry which is preliminary data.</text>
</comment>
<comment type="similarity">
    <text evidence="1">Belongs to the YciI family.</text>
</comment>
<dbReference type="OrthoDB" id="162319at2"/>
<dbReference type="Proteomes" id="UP000031563">
    <property type="component" value="Unassembled WGS sequence"/>
</dbReference>
<dbReference type="InterPro" id="IPR011008">
    <property type="entry name" value="Dimeric_a/b-barrel"/>
</dbReference>
<accession>A0A0F5HRT1</accession>
<dbReference type="SUPFAM" id="SSF54909">
    <property type="entry name" value="Dimeric alpha+beta barrel"/>
    <property type="match status" value="1"/>
</dbReference>
<dbReference type="PANTHER" id="PTHR37828:SF1">
    <property type="entry name" value="YCII-RELATED DOMAIN-CONTAINING PROTEIN"/>
    <property type="match status" value="1"/>
</dbReference>
<dbReference type="PANTHER" id="PTHR37828">
    <property type="entry name" value="GSR2449 PROTEIN"/>
    <property type="match status" value="1"/>
</dbReference>
<dbReference type="AlphaFoldDB" id="A0A0F5HRT1"/>
<proteinExistence type="inferred from homology"/>
<dbReference type="RefSeq" id="WP_039235825.1">
    <property type="nucleotide sequence ID" value="NZ_JWIQ02000023.1"/>
</dbReference>
<organism evidence="3 4">
    <name type="scientific">Bacillus thermotolerans</name>
    <name type="common">Quasibacillus thermotolerans</name>
    <dbReference type="NCBI Taxonomy" id="1221996"/>
    <lineage>
        <taxon>Bacteria</taxon>
        <taxon>Bacillati</taxon>
        <taxon>Bacillota</taxon>
        <taxon>Bacilli</taxon>
        <taxon>Bacillales</taxon>
        <taxon>Bacillaceae</taxon>
        <taxon>Bacillus</taxon>
    </lineage>
</organism>
<evidence type="ECO:0000313" key="4">
    <source>
        <dbReference type="Proteomes" id="UP000031563"/>
    </source>
</evidence>
<name>A0A0F5HRT1_BACTR</name>
<accession>A0A0F5HRA5</accession>
<evidence type="ECO:0000313" key="3">
    <source>
        <dbReference type="EMBL" id="KKB35535.1"/>
    </source>
</evidence>
<dbReference type="Gene3D" id="3.30.70.1060">
    <property type="entry name" value="Dimeric alpha+beta barrel"/>
    <property type="match status" value="1"/>
</dbReference>
<feature type="domain" description="YCII-related" evidence="2">
    <location>
        <begin position="7"/>
        <end position="82"/>
    </location>
</feature>
<gene>
    <name evidence="3" type="ORF">QY95_03388</name>
</gene>
<evidence type="ECO:0000259" key="2">
    <source>
        <dbReference type="Pfam" id="PF03795"/>
    </source>
</evidence>
<keyword evidence="4" id="KW-1185">Reference proteome</keyword>
<dbReference type="STRING" id="1221996.QY95_03388"/>